<sequence length="189" mass="21115">MARQWSGDSALRHDYRVSAGDEEVGGGSRDPLARVHRFTDNVLVRRPLETAIVFESRPAAGAHVGVLSVAEEADRAPLAIPVWYLYESGGDIAFITARDSRKMELVRKAGRVSLVAQDGQPPYRYASVEGPVVAVQDPARPEDRRTLAERYLGPEGAAQYLEATKEVADTMVMVRVRPERWYTRDYTER</sequence>
<dbReference type="Pfam" id="PF12900">
    <property type="entry name" value="Pyridox_ox_2"/>
    <property type="match status" value="1"/>
</dbReference>
<dbReference type="PANTHER" id="PTHR35176">
    <property type="entry name" value="HEME OXYGENASE HI_0854-RELATED"/>
    <property type="match status" value="1"/>
</dbReference>
<evidence type="ECO:0008006" key="4">
    <source>
        <dbReference type="Google" id="ProtNLM"/>
    </source>
</evidence>
<dbReference type="Gene3D" id="2.30.110.10">
    <property type="entry name" value="Electron Transport, Fmn-binding Protein, Chain A"/>
    <property type="match status" value="1"/>
</dbReference>
<gene>
    <name evidence="2" type="ORF">Pta02_62110</name>
</gene>
<keyword evidence="1" id="KW-0560">Oxidoreductase</keyword>
<dbReference type="EMBL" id="BOOK01000047">
    <property type="protein sequence ID" value="GII04203.1"/>
    <property type="molecule type" value="Genomic_DNA"/>
</dbReference>
<organism evidence="2 3">
    <name type="scientific">Planobispora takensis</name>
    <dbReference type="NCBI Taxonomy" id="1367882"/>
    <lineage>
        <taxon>Bacteria</taxon>
        <taxon>Bacillati</taxon>
        <taxon>Actinomycetota</taxon>
        <taxon>Actinomycetes</taxon>
        <taxon>Streptosporangiales</taxon>
        <taxon>Streptosporangiaceae</taxon>
        <taxon>Planobispora</taxon>
    </lineage>
</organism>
<comment type="caution">
    <text evidence="2">The sequence shown here is derived from an EMBL/GenBank/DDBJ whole genome shotgun (WGS) entry which is preliminary data.</text>
</comment>
<reference evidence="2" key="1">
    <citation type="submission" date="2021-01" db="EMBL/GenBank/DDBJ databases">
        <title>Whole genome shotgun sequence of Planobispora takensis NBRC 109077.</title>
        <authorList>
            <person name="Komaki H."/>
            <person name="Tamura T."/>
        </authorList>
    </citation>
    <scope>NUCLEOTIDE SEQUENCE</scope>
    <source>
        <strain evidence="2">NBRC 109077</strain>
    </source>
</reference>
<dbReference type="InterPro" id="IPR052019">
    <property type="entry name" value="F420H2_bilvrd_red/Heme_oxyg"/>
</dbReference>
<keyword evidence="3" id="KW-1185">Reference proteome</keyword>
<evidence type="ECO:0000256" key="1">
    <source>
        <dbReference type="ARBA" id="ARBA00023002"/>
    </source>
</evidence>
<evidence type="ECO:0000313" key="2">
    <source>
        <dbReference type="EMBL" id="GII04203.1"/>
    </source>
</evidence>
<dbReference type="InterPro" id="IPR024747">
    <property type="entry name" value="Pyridox_Oxase-rel"/>
</dbReference>
<dbReference type="GO" id="GO:0016627">
    <property type="term" value="F:oxidoreductase activity, acting on the CH-CH group of donors"/>
    <property type="evidence" value="ECO:0007669"/>
    <property type="project" value="TreeGrafter"/>
</dbReference>
<proteinExistence type="predicted"/>
<dbReference type="PANTHER" id="PTHR35176:SF6">
    <property type="entry name" value="HEME OXYGENASE HI_0854-RELATED"/>
    <property type="match status" value="1"/>
</dbReference>
<dbReference type="GO" id="GO:0070967">
    <property type="term" value="F:coenzyme F420 binding"/>
    <property type="evidence" value="ECO:0007669"/>
    <property type="project" value="TreeGrafter"/>
</dbReference>
<dbReference type="InterPro" id="IPR012349">
    <property type="entry name" value="Split_barrel_FMN-bd"/>
</dbReference>
<dbReference type="Proteomes" id="UP000634476">
    <property type="component" value="Unassembled WGS sequence"/>
</dbReference>
<protein>
    <recommendedName>
        <fullName evidence="4">Pyridoxamine 5'-phosphate oxidase</fullName>
    </recommendedName>
</protein>
<dbReference type="AlphaFoldDB" id="A0A8J3T4R7"/>
<accession>A0A8J3T4R7</accession>
<dbReference type="GO" id="GO:0005829">
    <property type="term" value="C:cytosol"/>
    <property type="evidence" value="ECO:0007669"/>
    <property type="project" value="TreeGrafter"/>
</dbReference>
<name>A0A8J3T4R7_9ACTN</name>
<dbReference type="SUPFAM" id="SSF50475">
    <property type="entry name" value="FMN-binding split barrel"/>
    <property type="match status" value="1"/>
</dbReference>
<evidence type="ECO:0000313" key="3">
    <source>
        <dbReference type="Proteomes" id="UP000634476"/>
    </source>
</evidence>